<gene>
    <name evidence="4" type="ORF">R1sor_008193</name>
</gene>
<dbReference type="InterPro" id="IPR016024">
    <property type="entry name" value="ARM-type_fold"/>
</dbReference>
<evidence type="ECO:0000259" key="3">
    <source>
        <dbReference type="Pfam" id="PF25598"/>
    </source>
</evidence>
<dbReference type="AlphaFoldDB" id="A0ABD3HW61"/>
<keyword evidence="5" id="KW-1185">Reference proteome</keyword>
<dbReference type="Gene3D" id="1.25.10.10">
    <property type="entry name" value="Leucine-rich Repeat Variant"/>
    <property type="match status" value="1"/>
</dbReference>
<dbReference type="Pfam" id="PF25598">
    <property type="entry name" value="ARM_PUB"/>
    <property type="match status" value="1"/>
</dbReference>
<evidence type="ECO:0000313" key="5">
    <source>
        <dbReference type="Proteomes" id="UP001633002"/>
    </source>
</evidence>
<proteinExistence type="predicted"/>
<evidence type="ECO:0000256" key="1">
    <source>
        <dbReference type="ARBA" id="ARBA00022786"/>
    </source>
</evidence>
<name>A0ABD3HW61_9MARC</name>
<dbReference type="PROSITE" id="PS50176">
    <property type="entry name" value="ARM_REPEAT"/>
    <property type="match status" value="2"/>
</dbReference>
<dbReference type="InterPro" id="IPR058678">
    <property type="entry name" value="ARM_PUB"/>
</dbReference>
<feature type="repeat" description="ARM" evidence="2">
    <location>
        <begin position="114"/>
        <end position="156"/>
    </location>
</feature>
<dbReference type="SUPFAM" id="SSF48371">
    <property type="entry name" value="ARM repeat"/>
    <property type="match status" value="1"/>
</dbReference>
<protein>
    <recommendedName>
        <fullName evidence="3">U-box domain-containing protein</fullName>
    </recommendedName>
</protein>
<dbReference type="EMBL" id="JBJQOH010000003">
    <property type="protein sequence ID" value="KAL3694542.1"/>
    <property type="molecule type" value="Genomic_DNA"/>
</dbReference>
<comment type="caution">
    <text evidence="4">The sequence shown here is derived from an EMBL/GenBank/DDBJ whole genome shotgun (WGS) entry which is preliminary data.</text>
</comment>
<evidence type="ECO:0000256" key="2">
    <source>
        <dbReference type="PROSITE-ProRule" id="PRU00259"/>
    </source>
</evidence>
<dbReference type="InterPro" id="IPR000225">
    <property type="entry name" value="Armadillo"/>
</dbReference>
<dbReference type="SMART" id="SM00185">
    <property type="entry name" value="ARM"/>
    <property type="match status" value="3"/>
</dbReference>
<dbReference type="PANTHER" id="PTHR23315">
    <property type="entry name" value="U BOX DOMAIN-CONTAINING"/>
    <property type="match status" value="1"/>
</dbReference>
<dbReference type="PANTHER" id="PTHR23315:SF284">
    <property type="entry name" value="U-BOX DOMAIN-CONTAINING PROTEIN 7"/>
    <property type="match status" value="1"/>
</dbReference>
<feature type="domain" description="U-box" evidence="3">
    <location>
        <begin position="132"/>
        <end position="278"/>
    </location>
</feature>
<keyword evidence="1" id="KW-0833">Ubl conjugation pathway</keyword>
<organism evidence="4 5">
    <name type="scientific">Riccia sorocarpa</name>
    <dbReference type="NCBI Taxonomy" id="122646"/>
    <lineage>
        <taxon>Eukaryota</taxon>
        <taxon>Viridiplantae</taxon>
        <taxon>Streptophyta</taxon>
        <taxon>Embryophyta</taxon>
        <taxon>Marchantiophyta</taxon>
        <taxon>Marchantiopsida</taxon>
        <taxon>Marchantiidae</taxon>
        <taxon>Marchantiales</taxon>
        <taxon>Ricciaceae</taxon>
        <taxon>Riccia</taxon>
    </lineage>
</organism>
<sequence>MLMSVRLYGLVSIGVGNGGGDDSSKKNHECTSTLSTNTTAESELPFMIVHWAEQLNETGRRCQNKALVVNAEAVPLLVKILGAGETQAVKESAAAALLTLSCLSENKSCIGSSGAIPLLVQLMMSGSSQGQRDALTTLYNLTICMENRYRVIRTGALPILFHLLSIRIEDLVEKCIALLYNLSFTEEGRDGIAETEDAIPILADILEAGSAKEKEHVAATMLLLCTNSSQLNDAVLNEGVIPSLVAISISGTPRARDKAQKLLHYFREQRQKESPVYKSVHFDLTKSPSATEIKDVKQIEPLHSDAQEKADSVHVCNSDVENHDVSCSLRVERARRMTRSLSAIFHIGFSCKPRMCSLRC</sequence>
<accession>A0ABD3HW61</accession>
<evidence type="ECO:0000313" key="4">
    <source>
        <dbReference type="EMBL" id="KAL3694542.1"/>
    </source>
</evidence>
<reference evidence="4 5" key="1">
    <citation type="submission" date="2024-09" db="EMBL/GenBank/DDBJ databases">
        <title>Chromosome-scale assembly of Riccia sorocarpa.</title>
        <authorList>
            <person name="Paukszto L."/>
        </authorList>
    </citation>
    <scope>NUCLEOTIDE SEQUENCE [LARGE SCALE GENOMIC DNA]</scope>
    <source>
        <strain evidence="4">LP-2024</strain>
        <tissue evidence="4">Aerial parts of the thallus</tissue>
    </source>
</reference>
<dbReference type="Proteomes" id="UP001633002">
    <property type="component" value="Unassembled WGS sequence"/>
</dbReference>
<dbReference type="InterPro" id="IPR011989">
    <property type="entry name" value="ARM-like"/>
</dbReference>
<feature type="repeat" description="ARM" evidence="2">
    <location>
        <begin position="155"/>
        <end position="192"/>
    </location>
</feature>